<evidence type="ECO:0000256" key="3">
    <source>
        <dbReference type="SAM" id="MobiDB-lite"/>
    </source>
</evidence>
<organism evidence="4 5">
    <name type="scientific">Massariosphaeria phaeospora</name>
    <dbReference type="NCBI Taxonomy" id="100035"/>
    <lineage>
        <taxon>Eukaryota</taxon>
        <taxon>Fungi</taxon>
        <taxon>Dikarya</taxon>
        <taxon>Ascomycota</taxon>
        <taxon>Pezizomycotina</taxon>
        <taxon>Dothideomycetes</taxon>
        <taxon>Pleosporomycetidae</taxon>
        <taxon>Pleosporales</taxon>
        <taxon>Pleosporales incertae sedis</taxon>
        <taxon>Massariosphaeria</taxon>
    </lineage>
</organism>
<dbReference type="GO" id="GO:0003677">
    <property type="term" value="F:DNA binding"/>
    <property type="evidence" value="ECO:0007669"/>
    <property type="project" value="InterPro"/>
</dbReference>
<gene>
    <name evidence="4" type="ORF">BDV95DRAFT_483909</name>
</gene>
<feature type="region of interest" description="Disordered" evidence="3">
    <location>
        <begin position="1"/>
        <end position="339"/>
    </location>
</feature>
<feature type="compositionally biased region" description="Pro residues" evidence="3">
    <location>
        <begin position="375"/>
        <end position="387"/>
    </location>
</feature>
<feature type="compositionally biased region" description="Basic and acidic residues" evidence="3">
    <location>
        <begin position="12"/>
        <end position="34"/>
    </location>
</feature>
<evidence type="ECO:0000313" key="5">
    <source>
        <dbReference type="Proteomes" id="UP000481861"/>
    </source>
</evidence>
<name>A0A7C8ICF0_9PLEO</name>
<dbReference type="PANTHER" id="PTHR15074">
    <property type="entry name" value="METHYL-CPG-BINDING PROTEIN"/>
    <property type="match status" value="1"/>
</dbReference>
<feature type="region of interest" description="Disordered" evidence="3">
    <location>
        <begin position="807"/>
        <end position="886"/>
    </location>
</feature>
<evidence type="ECO:0000256" key="1">
    <source>
        <dbReference type="ARBA" id="ARBA00004123"/>
    </source>
</evidence>
<feature type="compositionally biased region" description="Basic and acidic residues" evidence="3">
    <location>
        <begin position="188"/>
        <end position="204"/>
    </location>
</feature>
<feature type="compositionally biased region" description="Polar residues" evidence="3">
    <location>
        <begin position="233"/>
        <end position="244"/>
    </location>
</feature>
<feature type="region of interest" description="Disordered" evidence="3">
    <location>
        <begin position="362"/>
        <end position="399"/>
    </location>
</feature>
<accession>A0A7C8ICF0</accession>
<feature type="compositionally biased region" description="Polar residues" evidence="3">
    <location>
        <begin position="362"/>
        <end position="374"/>
    </location>
</feature>
<dbReference type="OrthoDB" id="5373744at2759"/>
<feature type="compositionally biased region" description="Basic residues" evidence="3">
    <location>
        <begin position="35"/>
        <end position="48"/>
    </location>
</feature>
<keyword evidence="5" id="KW-1185">Reference proteome</keyword>
<feature type="compositionally biased region" description="Polar residues" evidence="3">
    <location>
        <begin position="96"/>
        <end position="114"/>
    </location>
</feature>
<protein>
    <recommendedName>
        <fullName evidence="6">5-Methylcytosine G/T mismatch-specific DNA glycosylase</fullName>
    </recommendedName>
</protein>
<dbReference type="PANTHER" id="PTHR15074:SF5">
    <property type="entry name" value="5-METHYLCYTOSINE G_T MISMATCH-SPECIFIC DNA GLYCOSYLASE"/>
    <property type="match status" value="1"/>
</dbReference>
<comment type="caution">
    <text evidence="4">The sequence shown here is derived from an EMBL/GenBank/DDBJ whole genome shotgun (WGS) entry which is preliminary data.</text>
</comment>
<dbReference type="Proteomes" id="UP000481861">
    <property type="component" value="Unassembled WGS sequence"/>
</dbReference>
<evidence type="ECO:0000256" key="2">
    <source>
        <dbReference type="ARBA" id="ARBA00023242"/>
    </source>
</evidence>
<reference evidence="4 5" key="1">
    <citation type="submission" date="2020-01" db="EMBL/GenBank/DDBJ databases">
        <authorList>
            <consortium name="DOE Joint Genome Institute"/>
            <person name="Haridas S."/>
            <person name="Albert R."/>
            <person name="Binder M."/>
            <person name="Bloem J."/>
            <person name="Labutti K."/>
            <person name="Salamov A."/>
            <person name="Andreopoulos B."/>
            <person name="Baker S.E."/>
            <person name="Barry K."/>
            <person name="Bills G."/>
            <person name="Bluhm B.H."/>
            <person name="Cannon C."/>
            <person name="Castanera R."/>
            <person name="Culley D.E."/>
            <person name="Daum C."/>
            <person name="Ezra D."/>
            <person name="Gonzalez J.B."/>
            <person name="Henrissat B."/>
            <person name="Kuo A."/>
            <person name="Liang C."/>
            <person name="Lipzen A."/>
            <person name="Lutzoni F."/>
            <person name="Magnuson J."/>
            <person name="Mondo S."/>
            <person name="Nolan M."/>
            <person name="Ohm R."/>
            <person name="Pangilinan J."/>
            <person name="Park H.-J.H."/>
            <person name="Ramirez L."/>
            <person name="Alfaro M."/>
            <person name="Sun H."/>
            <person name="Tritt A."/>
            <person name="Yoshinaga Y."/>
            <person name="Zwiers L.-H.L."/>
            <person name="Turgeon B.G."/>
            <person name="Goodwin S.B."/>
            <person name="Spatafora J.W."/>
            <person name="Crous P.W."/>
            <person name="Grigoriev I.V."/>
        </authorList>
    </citation>
    <scope>NUCLEOTIDE SEQUENCE [LARGE SCALE GENOMIC DNA]</scope>
    <source>
        <strain evidence="4 5">CBS 611.86</strain>
    </source>
</reference>
<evidence type="ECO:0008006" key="6">
    <source>
        <dbReference type="Google" id="ProtNLM"/>
    </source>
</evidence>
<sequence length="886" mass="97519">MLSSSEPRRRKKDPDRERSSPKSKDKDRDKDKERHRSSKTSRSSRKPRSSASKEEDGASERRPEYSSRERARTSSSTQVPKSHRMAVVPELERRSSVPSPNASRTSLPYPTFSKTHSKESIYSRSEVAEREQSPFTPETTDVGDGPQDQGKERSVPQAPTRAPPSPPLTVKTATDLRKTASANSMRRNNSEALHKEMEGGRRSVDTGTHLTPEPRFAASRSSVREGDMADGTDLTSTTGSQPSTVRGKPPKMMPPKVRTGSPLSGRSPERAGTTTTRSAPREVSEVSEISALTDSDATSVAAAAQQNVERLPKASVESDVSPSSLVSPSPRTPTRQSLLPSVISATKSRPPTVEIIRDPASRAQSVDQHFSYSSLPPPPPPPPPALTDPPRVDYLLQNGGLPHPVPRSMLAAMASEPVVPHSQYASPFVAGPMPGEARDLFEPLLRLLDNYSAVIDKSGSIAVATGYRSIARRLLDRLEAVFARNISGEHCDCIMCMHEDYSLEEERVVNWGEILELVSGRCELPAWPPFPSTPVPTGLGIGDLEPPCTSIDEDVPEQFHAHYATQSKKTKVAVQSWLSDQRDAPEEADDDTLTFAMLTRISPIQRPVFYALLYGMDHLPQPRQQLDKTKGTPPSVAKAGLALQRLYRLHTVPKDQLTVMYLLRNAEMHSILATLAAITKHEWEILTSGRFDGFLWSGVETKNPVVDSPSLVGWKPSPFSMAQYDTPTPGPCSRPGSTHPTTGPAPVQMDEDTEIAVLAEVEREIFLSMESMEDAFEQLHNKAEVIRRRLRERGAALSMVAHARRGFATGGPDVRVDTPATRGVEVDPELEDLRTEVGPDDSASNVSRVRRNRENRVKARTTPAPLEEDPEEKVGRKFPLRPRKKH</sequence>
<feature type="compositionally biased region" description="Basic and acidic residues" evidence="3">
    <location>
        <begin position="116"/>
        <end position="132"/>
    </location>
</feature>
<feature type="compositionally biased region" description="Low complexity" evidence="3">
    <location>
        <begin position="290"/>
        <end position="304"/>
    </location>
</feature>
<evidence type="ECO:0000313" key="4">
    <source>
        <dbReference type="EMBL" id="KAF2876089.1"/>
    </source>
</evidence>
<dbReference type="EMBL" id="JAADJZ010000003">
    <property type="protein sequence ID" value="KAF2876089.1"/>
    <property type="molecule type" value="Genomic_DNA"/>
</dbReference>
<dbReference type="InterPro" id="IPR045138">
    <property type="entry name" value="MeCP2/MBD4"/>
</dbReference>
<keyword evidence="2" id="KW-0539">Nucleus</keyword>
<feature type="region of interest" description="Disordered" evidence="3">
    <location>
        <begin position="725"/>
        <end position="747"/>
    </location>
</feature>
<dbReference type="AlphaFoldDB" id="A0A7C8ICF0"/>
<comment type="subcellular location">
    <subcellularLocation>
        <location evidence="1">Nucleus</location>
    </subcellularLocation>
</comment>
<feature type="compositionally biased region" description="Basic residues" evidence="3">
    <location>
        <begin position="876"/>
        <end position="886"/>
    </location>
</feature>
<proteinExistence type="predicted"/>
<feature type="compositionally biased region" description="Basic and acidic residues" evidence="3">
    <location>
        <begin position="51"/>
        <end position="72"/>
    </location>
</feature>
<dbReference type="GO" id="GO:0005634">
    <property type="term" value="C:nucleus"/>
    <property type="evidence" value="ECO:0007669"/>
    <property type="project" value="UniProtKB-SubCell"/>
</dbReference>
<feature type="compositionally biased region" description="Low complexity" evidence="3">
    <location>
        <begin position="315"/>
        <end position="329"/>
    </location>
</feature>